<sequence>MSEVLDLKTSVNKLMAESIAKKIKENPEDVIWFFEIKSAMELLEKGKFTRFKDTGEEIPESVSKLLSEVRKAYKKFKRIERKLKEAGLV</sequence>
<name>A0A832Z9E3_9EURY</name>
<comment type="caution">
    <text evidence="1">The sequence shown here is derived from an EMBL/GenBank/DDBJ whole genome shotgun (WGS) entry which is preliminary data.</text>
</comment>
<protein>
    <submittedName>
        <fullName evidence="1">Uncharacterized protein</fullName>
    </submittedName>
</protein>
<evidence type="ECO:0000313" key="2">
    <source>
        <dbReference type="Proteomes" id="UP000649326"/>
    </source>
</evidence>
<evidence type="ECO:0000313" key="1">
    <source>
        <dbReference type="EMBL" id="HIP75273.1"/>
    </source>
</evidence>
<dbReference type="Proteomes" id="UP000649326">
    <property type="component" value="Unassembled WGS sequence"/>
</dbReference>
<accession>A0A832Z9E3</accession>
<organism evidence="1 2">
    <name type="scientific">Thermococcus paralvinellae</name>
    <dbReference type="NCBI Taxonomy" id="582419"/>
    <lineage>
        <taxon>Archaea</taxon>
        <taxon>Methanobacteriati</taxon>
        <taxon>Methanobacteriota</taxon>
        <taxon>Thermococci</taxon>
        <taxon>Thermococcales</taxon>
        <taxon>Thermococcaceae</taxon>
        <taxon>Thermococcus</taxon>
    </lineage>
</organism>
<reference evidence="1" key="1">
    <citation type="journal article" date="2020" name="ISME J.">
        <title>Gammaproteobacteria mediating utilization of methyl-, sulfur- and petroleum organic compounds in deep ocean hydrothermal plumes.</title>
        <authorList>
            <person name="Zhou Z."/>
            <person name="Liu Y."/>
            <person name="Pan J."/>
            <person name="Cron B.R."/>
            <person name="Toner B.M."/>
            <person name="Anantharaman K."/>
            <person name="Breier J.A."/>
            <person name="Dick G.J."/>
            <person name="Li M."/>
        </authorList>
    </citation>
    <scope>NUCLEOTIDE SEQUENCE</scope>
    <source>
        <strain evidence="1">SZUA-1451</strain>
    </source>
</reference>
<dbReference type="AlphaFoldDB" id="A0A832Z9E3"/>
<proteinExistence type="predicted"/>
<gene>
    <name evidence="1" type="ORF">EYH13_03885</name>
</gene>
<dbReference type="EMBL" id="DQUG01000159">
    <property type="protein sequence ID" value="HIP75273.1"/>
    <property type="molecule type" value="Genomic_DNA"/>
</dbReference>